<dbReference type="OrthoDB" id="76293at2759"/>
<feature type="transmembrane region" description="Helical" evidence="17">
    <location>
        <begin position="502"/>
        <end position="522"/>
    </location>
</feature>
<comment type="subcellular location">
    <subcellularLocation>
        <location evidence="3">Vacuole membrane</location>
        <topology evidence="3">Multi-pass membrane protein</topology>
    </subcellularLocation>
</comment>
<evidence type="ECO:0000259" key="18">
    <source>
        <dbReference type="Pfam" id="PF04389"/>
    </source>
</evidence>
<evidence type="ECO:0000256" key="5">
    <source>
        <dbReference type="ARBA" id="ARBA00022554"/>
    </source>
</evidence>
<dbReference type="Pfam" id="PF22250">
    <property type="entry name" value="PFF1_C"/>
    <property type="match status" value="1"/>
</dbReference>
<evidence type="ECO:0000256" key="1">
    <source>
        <dbReference type="ARBA" id="ARBA00001947"/>
    </source>
</evidence>
<keyword evidence="5" id="KW-0926">Vacuole</keyword>
<dbReference type="PANTHER" id="PTHR12147:SF58">
    <property type="entry name" value="VACUOLAR MEMBRANE PROTEASE"/>
    <property type="match status" value="1"/>
</dbReference>
<evidence type="ECO:0000259" key="19">
    <source>
        <dbReference type="Pfam" id="PF22250"/>
    </source>
</evidence>
<feature type="transmembrane region" description="Helical" evidence="17">
    <location>
        <begin position="714"/>
        <end position="733"/>
    </location>
</feature>
<comment type="cofactor">
    <cofactor evidence="1">
        <name>Zn(2+)</name>
        <dbReference type="ChEBI" id="CHEBI:29105"/>
    </cofactor>
</comment>
<dbReference type="InterPro" id="IPR053975">
    <property type="entry name" value="PFF1_C"/>
</dbReference>
<evidence type="ECO:0000256" key="14">
    <source>
        <dbReference type="ARBA" id="ARBA00023180"/>
    </source>
</evidence>
<dbReference type="Proteomes" id="UP000305067">
    <property type="component" value="Unassembled WGS sequence"/>
</dbReference>
<dbReference type="GO" id="GO:0008235">
    <property type="term" value="F:metalloexopeptidase activity"/>
    <property type="evidence" value="ECO:0007669"/>
    <property type="project" value="InterPro"/>
</dbReference>
<keyword evidence="6 15" id="KW-0645">Protease</keyword>
<evidence type="ECO:0000313" key="21">
    <source>
        <dbReference type="EMBL" id="TFL01737.1"/>
    </source>
</evidence>
<keyword evidence="10 15" id="KW-0862">Zinc</keyword>
<evidence type="ECO:0000256" key="6">
    <source>
        <dbReference type="ARBA" id="ARBA00022670"/>
    </source>
</evidence>
<feature type="transmembrane region" description="Helical" evidence="17">
    <location>
        <begin position="646"/>
        <end position="674"/>
    </location>
</feature>
<organism evidence="21 22">
    <name type="scientific">Pterulicium gracile</name>
    <dbReference type="NCBI Taxonomy" id="1884261"/>
    <lineage>
        <taxon>Eukaryota</taxon>
        <taxon>Fungi</taxon>
        <taxon>Dikarya</taxon>
        <taxon>Basidiomycota</taxon>
        <taxon>Agaricomycotina</taxon>
        <taxon>Agaricomycetes</taxon>
        <taxon>Agaricomycetidae</taxon>
        <taxon>Agaricales</taxon>
        <taxon>Pleurotineae</taxon>
        <taxon>Pterulaceae</taxon>
        <taxon>Pterulicium</taxon>
    </lineage>
</organism>
<evidence type="ECO:0000256" key="3">
    <source>
        <dbReference type="ARBA" id="ARBA00004128"/>
    </source>
</evidence>
<dbReference type="InterPro" id="IPR007484">
    <property type="entry name" value="Peptidase_M28"/>
</dbReference>
<feature type="transmembrane region" description="Helical" evidence="17">
    <location>
        <begin position="686"/>
        <end position="707"/>
    </location>
</feature>
<comment type="function">
    <text evidence="2">May be involved in vacuolar sorting and osmoregulation.</text>
</comment>
<evidence type="ECO:0000256" key="16">
    <source>
        <dbReference type="SAM" id="MobiDB-lite"/>
    </source>
</evidence>
<keyword evidence="9 15" id="KW-0378">Hydrolase</keyword>
<feature type="domain" description="Vacuolar membrane protease transmembrane" evidence="20">
    <location>
        <begin position="435"/>
        <end position="710"/>
    </location>
</feature>
<evidence type="ECO:0000259" key="20">
    <source>
        <dbReference type="Pfam" id="PF22251"/>
    </source>
</evidence>
<evidence type="ECO:0000256" key="15">
    <source>
        <dbReference type="RuleBase" id="RU361240"/>
    </source>
</evidence>
<keyword evidence="12" id="KW-0482">Metalloprotease</keyword>
<dbReference type="EC" id="3.4.-.-" evidence="15"/>
<keyword evidence="7 17" id="KW-0812">Transmembrane</keyword>
<dbReference type="InterPro" id="IPR053976">
    <property type="entry name" value="PFF1_TM"/>
</dbReference>
<dbReference type="AlphaFoldDB" id="A0A5C3QJL8"/>
<feature type="transmembrane region" description="Helical" evidence="17">
    <location>
        <begin position="367"/>
        <end position="391"/>
    </location>
</feature>
<dbReference type="Gene3D" id="3.40.630.10">
    <property type="entry name" value="Zn peptidases"/>
    <property type="match status" value="1"/>
</dbReference>
<feature type="domain" description="Peptidase M28" evidence="18">
    <location>
        <begin position="124"/>
        <end position="306"/>
    </location>
</feature>
<proteinExistence type="inferred from homology"/>
<evidence type="ECO:0000256" key="4">
    <source>
        <dbReference type="ARBA" id="ARBA00010918"/>
    </source>
</evidence>
<name>A0A5C3QJL8_9AGAR</name>
<keyword evidence="14" id="KW-0325">Glycoprotein</keyword>
<dbReference type="GO" id="GO:0006508">
    <property type="term" value="P:proteolysis"/>
    <property type="evidence" value="ECO:0007669"/>
    <property type="project" value="UniProtKB-KW"/>
</dbReference>
<feature type="transmembrane region" description="Helical" evidence="17">
    <location>
        <begin position="528"/>
        <end position="550"/>
    </location>
</feature>
<keyword evidence="11 17" id="KW-1133">Transmembrane helix</keyword>
<keyword evidence="8 15" id="KW-0479">Metal-binding</keyword>
<comment type="similarity">
    <text evidence="4 15">Belongs to the peptidase M28 family.</text>
</comment>
<dbReference type="PANTHER" id="PTHR12147">
    <property type="entry name" value="METALLOPEPTIDASE M28 FAMILY MEMBER"/>
    <property type="match status" value="1"/>
</dbReference>
<evidence type="ECO:0000256" key="12">
    <source>
        <dbReference type="ARBA" id="ARBA00023049"/>
    </source>
</evidence>
<evidence type="ECO:0000256" key="11">
    <source>
        <dbReference type="ARBA" id="ARBA00022989"/>
    </source>
</evidence>
<sequence length="994" mass="109814">MAILEYISRAFAFRNTPTTVLLVAIYIAAFASVLITDELPAVPKHRRLQVEAAYADLQQITANPHPYNSHSNQLVQTYLLSRLESITHTSHFAHISVDTSSNLTFVPKSSIISNPIHVYFEGANILVKIDGHEPDLPGVLFSAHYDSVSTASGATDDGIGIVSMVQTVKHLVENRPRRTAVFNFNNGEEDGLHGARAFMEHPWSNLTSIFINLEGAASGGRPILFRATSLPPVQSFSNTRVARPHGNALSTDAFTRGLIRSSTDYDVYATSSGKSGGHMEGLDFAFYKKRAFYHTPYDVVPHLNGGERAISAMLDTCLGAGNALLNNRKIEFGTGGPDSVLGGRENVPVYFDLFGQILLMIPLSSMFIANIVSLVVGPLLVLLLEAVDIIVQHNRREKLVSQNNGPRQRTTGSQHLWQSFKSLQWIRELWKVSKFWIALIFTVGTQALLIFGYTQLNPYVIYSSPWMFITTCLTLAYFTLTATVSIPLPFTHQFQLPEQQKNTTLLQLYILTWVLLVLVTVADLGGGYFATIWNVLTWLGVVAGVLEGIFGAKGTEGDVRAFAVTEGTVERSDDEGGITVRFESPGEVQARESVQQHQEHRDEEASGSDSEETAAGATERTPLIRPNRVKLPALKKDDEGEDAGAVGWWIVQLVLTVPVPVVLLLHILVIVVGALPQTVADGSNPIIVYAALALLSVLTLLPLVPFAFKLQRTLSYLALIIFILTTLYTYLLTPPFTQISPLKIYFQQSVQVERVGSMGKFEVNATTILTGLTPYIGRDVIPLLPSSRGKDVVCAPSTITKRAAGLWDCKWNSSESEMLPRPYANSTVTFGVERAADKQEWKTNPWFDYSITSFPKNLTTRVRIQGKNTRACRVYLDDDLGSSVSGWRVRGPHGDGAITTRHGKDDPLEEIRLWSRTWDKEFVLDLVRKGTTREGNARIACEFAEYQSGTVGVPTEGGEARIPAVEEVFRFFPRWATVSKTSDGLAEVWERVRV</sequence>
<accession>A0A5C3QJL8</accession>
<evidence type="ECO:0000256" key="7">
    <source>
        <dbReference type="ARBA" id="ARBA00022692"/>
    </source>
</evidence>
<dbReference type="GO" id="GO:0046872">
    <property type="term" value="F:metal ion binding"/>
    <property type="evidence" value="ECO:0007669"/>
    <property type="project" value="UniProtKB-KW"/>
</dbReference>
<dbReference type="InterPro" id="IPR048024">
    <property type="entry name" value="Fxna-like_M28_dom"/>
</dbReference>
<dbReference type="CDD" id="cd03875">
    <property type="entry name" value="M28_Fxna_like"/>
    <property type="match status" value="1"/>
</dbReference>
<reference evidence="21 22" key="1">
    <citation type="journal article" date="2019" name="Nat. Ecol. Evol.">
        <title>Megaphylogeny resolves global patterns of mushroom evolution.</title>
        <authorList>
            <person name="Varga T."/>
            <person name="Krizsan K."/>
            <person name="Foldi C."/>
            <person name="Dima B."/>
            <person name="Sanchez-Garcia M."/>
            <person name="Sanchez-Ramirez S."/>
            <person name="Szollosi G.J."/>
            <person name="Szarkandi J.G."/>
            <person name="Papp V."/>
            <person name="Albert L."/>
            <person name="Andreopoulos W."/>
            <person name="Angelini C."/>
            <person name="Antonin V."/>
            <person name="Barry K.W."/>
            <person name="Bougher N.L."/>
            <person name="Buchanan P."/>
            <person name="Buyck B."/>
            <person name="Bense V."/>
            <person name="Catcheside P."/>
            <person name="Chovatia M."/>
            <person name="Cooper J."/>
            <person name="Damon W."/>
            <person name="Desjardin D."/>
            <person name="Finy P."/>
            <person name="Geml J."/>
            <person name="Haridas S."/>
            <person name="Hughes K."/>
            <person name="Justo A."/>
            <person name="Karasinski D."/>
            <person name="Kautmanova I."/>
            <person name="Kiss B."/>
            <person name="Kocsube S."/>
            <person name="Kotiranta H."/>
            <person name="LaButti K.M."/>
            <person name="Lechner B.E."/>
            <person name="Liimatainen K."/>
            <person name="Lipzen A."/>
            <person name="Lukacs Z."/>
            <person name="Mihaltcheva S."/>
            <person name="Morgado L.N."/>
            <person name="Niskanen T."/>
            <person name="Noordeloos M.E."/>
            <person name="Ohm R.A."/>
            <person name="Ortiz-Santana B."/>
            <person name="Ovrebo C."/>
            <person name="Racz N."/>
            <person name="Riley R."/>
            <person name="Savchenko A."/>
            <person name="Shiryaev A."/>
            <person name="Soop K."/>
            <person name="Spirin V."/>
            <person name="Szebenyi C."/>
            <person name="Tomsovsky M."/>
            <person name="Tulloss R.E."/>
            <person name="Uehling J."/>
            <person name="Grigoriev I.V."/>
            <person name="Vagvolgyi C."/>
            <person name="Papp T."/>
            <person name="Martin F.M."/>
            <person name="Miettinen O."/>
            <person name="Hibbett D.S."/>
            <person name="Nagy L.G."/>
        </authorList>
    </citation>
    <scope>NUCLEOTIDE SEQUENCE [LARGE SCALE GENOMIC DNA]</scope>
    <source>
        <strain evidence="21 22">CBS 309.79</strain>
    </source>
</reference>
<dbReference type="Pfam" id="PF04389">
    <property type="entry name" value="Peptidase_M28"/>
    <property type="match status" value="1"/>
</dbReference>
<keyword evidence="22" id="KW-1185">Reference proteome</keyword>
<evidence type="ECO:0000256" key="2">
    <source>
        <dbReference type="ARBA" id="ARBA00003273"/>
    </source>
</evidence>
<evidence type="ECO:0000256" key="10">
    <source>
        <dbReference type="ARBA" id="ARBA00022833"/>
    </source>
</evidence>
<dbReference type="Pfam" id="PF22251">
    <property type="entry name" value="PFF1_TM"/>
    <property type="match status" value="1"/>
</dbReference>
<feature type="transmembrane region" description="Helical" evidence="17">
    <location>
        <begin position="435"/>
        <end position="454"/>
    </location>
</feature>
<feature type="region of interest" description="Disordered" evidence="16">
    <location>
        <begin position="587"/>
        <end position="619"/>
    </location>
</feature>
<dbReference type="EMBL" id="ML178824">
    <property type="protein sequence ID" value="TFL01737.1"/>
    <property type="molecule type" value="Genomic_DNA"/>
</dbReference>
<evidence type="ECO:0000256" key="9">
    <source>
        <dbReference type="ARBA" id="ARBA00022801"/>
    </source>
</evidence>
<evidence type="ECO:0000256" key="17">
    <source>
        <dbReference type="SAM" id="Phobius"/>
    </source>
</evidence>
<dbReference type="SUPFAM" id="SSF53187">
    <property type="entry name" value="Zn-dependent exopeptidases"/>
    <property type="match status" value="1"/>
</dbReference>
<evidence type="ECO:0000256" key="8">
    <source>
        <dbReference type="ARBA" id="ARBA00022723"/>
    </source>
</evidence>
<dbReference type="InterPro" id="IPR045175">
    <property type="entry name" value="M28_fam"/>
</dbReference>
<feature type="transmembrane region" description="Helical" evidence="17">
    <location>
        <begin position="12"/>
        <end position="35"/>
    </location>
</feature>
<dbReference type="GO" id="GO:0005774">
    <property type="term" value="C:vacuolar membrane"/>
    <property type="evidence" value="ECO:0007669"/>
    <property type="project" value="UniProtKB-SubCell"/>
</dbReference>
<keyword evidence="13 17" id="KW-0472">Membrane</keyword>
<evidence type="ECO:0000256" key="13">
    <source>
        <dbReference type="ARBA" id="ARBA00023136"/>
    </source>
</evidence>
<dbReference type="STRING" id="1884261.A0A5C3QJL8"/>
<feature type="transmembrane region" description="Helical" evidence="17">
    <location>
        <begin position="466"/>
        <end position="490"/>
    </location>
</feature>
<evidence type="ECO:0000313" key="22">
    <source>
        <dbReference type="Proteomes" id="UP000305067"/>
    </source>
</evidence>
<protein>
    <recommendedName>
        <fullName evidence="15">Peptide hydrolase</fullName>
        <ecNumber evidence="15">3.4.-.-</ecNumber>
    </recommendedName>
</protein>
<feature type="domain" description="Vacuolar membrane protease C-terminal" evidence="19">
    <location>
        <begin position="742"/>
        <end position="988"/>
    </location>
</feature>
<gene>
    <name evidence="21" type="ORF">BDV98DRAFT_612575</name>
</gene>